<comment type="caution">
    <text evidence="2">The sequence shown here is derived from an EMBL/GenBank/DDBJ whole genome shotgun (WGS) entry which is preliminary data.</text>
</comment>
<dbReference type="CDD" id="cd02801">
    <property type="entry name" value="DUS_like_FMN"/>
    <property type="match status" value="1"/>
</dbReference>
<accession>A0AAV8YVQ7</accession>
<dbReference type="InterPro" id="IPR013785">
    <property type="entry name" value="Aldolase_TIM"/>
</dbReference>
<gene>
    <name evidence="2" type="ORF">NQ314_006861</name>
</gene>
<sequence>MTDKIANLNILDLFKDKDLVKVCAPMVRYSKLQFRNLVKIYNCDLSFTPMILADSFCQSEKARKNEFTTNLLDVPLITQFAANSVHDFVGAAYLSSPHCNGADLNCGCPQRWAKEQGLGCTMLKKPELIYDIIRQCRNRISKPFSVSVKMRLLNDLEQTVDICKQLEMCGVSFLSVHARTANQLGGDINKVVLKLIKENCNVPVIANGGITSLEKCFELQDETGCDGFMVANGLLTNPTLFSGSSVTSISCIQNWTNICYNSTIAYSNYEKELKKPKWTISEKPYNLTFQCFHHHLVFMLEKILPRKQKQVFNNLRTFSEVLGFLETYFNIKPQLYEPEQFFKSVAVDVDYSGRDEVYQELKPTEDLCFVEKEIIYDCENTDGKYFNSKISMEDSLDCDWSNIFFEND</sequence>
<evidence type="ECO:0000259" key="1">
    <source>
        <dbReference type="Pfam" id="PF01207"/>
    </source>
</evidence>
<dbReference type="Proteomes" id="UP001162156">
    <property type="component" value="Unassembled WGS sequence"/>
</dbReference>
<proteinExistence type="predicted"/>
<feature type="domain" description="DUS-like FMN-binding" evidence="1">
    <location>
        <begin position="23"/>
        <end position="271"/>
    </location>
</feature>
<evidence type="ECO:0000313" key="2">
    <source>
        <dbReference type="EMBL" id="KAJ8955652.1"/>
    </source>
</evidence>
<dbReference type="PANTHER" id="PTHR11082:SF31">
    <property type="entry name" value="TRNA-DIHYDROURIDINE(20A_20B) SYNTHASE [NAD(P)+]-LIKE"/>
    <property type="match status" value="1"/>
</dbReference>
<dbReference type="Pfam" id="PF01207">
    <property type="entry name" value="Dus"/>
    <property type="match status" value="1"/>
</dbReference>
<protein>
    <recommendedName>
        <fullName evidence="1">DUS-like FMN-binding domain-containing protein</fullName>
    </recommendedName>
</protein>
<dbReference type="Gene3D" id="3.20.20.70">
    <property type="entry name" value="Aldolase class I"/>
    <property type="match status" value="1"/>
</dbReference>
<dbReference type="AlphaFoldDB" id="A0AAV8YVQ7"/>
<evidence type="ECO:0000313" key="3">
    <source>
        <dbReference type="Proteomes" id="UP001162156"/>
    </source>
</evidence>
<name>A0AAV8YVQ7_9CUCU</name>
<dbReference type="GO" id="GO:0017150">
    <property type="term" value="F:tRNA dihydrouridine synthase activity"/>
    <property type="evidence" value="ECO:0007669"/>
    <property type="project" value="TreeGrafter"/>
</dbReference>
<dbReference type="InterPro" id="IPR035587">
    <property type="entry name" value="DUS-like_FMN-bd"/>
</dbReference>
<organism evidence="2 3">
    <name type="scientific">Rhamnusium bicolor</name>
    <dbReference type="NCBI Taxonomy" id="1586634"/>
    <lineage>
        <taxon>Eukaryota</taxon>
        <taxon>Metazoa</taxon>
        <taxon>Ecdysozoa</taxon>
        <taxon>Arthropoda</taxon>
        <taxon>Hexapoda</taxon>
        <taxon>Insecta</taxon>
        <taxon>Pterygota</taxon>
        <taxon>Neoptera</taxon>
        <taxon>Endopterygota</taxon>
        <taxon>Coleoptera</taxon>
        <taxon>Polyphaga</taxon>
        <taxon>Cucujiformia</taxon>
        <taxon>Chrysomeloidea</taxon>
        <taxon>Cerambycidae</taxon>
        <taxon>Lepturinae</taxon>
        <taxon>Rhagiini</taxon>
        <taxon>Rhamnusium</taxon>
    </lineage>
</organism>
<dbReference type="EMBL" id="JANEYF010001865">
    <property type="protein sequence ID" value="KAJ8955652.1"/>
    <property type="molecule type" value="Genomic_DNA"/>
</dbReference>
<dbReference type="PANTHER" id="PTHR11082">
    <property type="entry name" value="TRNA-DIHYDROURIDINE SYNTHASE"/>
    <property type="match status" value="1"/>
</dbReference>
<keyword evidence="3" id="KW-1185">Reference proteome</keyword>
<reference evidence="2" key="1">
    <citation type="journal article" date="2023" name="Insect Mol. Biol.">
        <title>Genome sequencing provides insights into the evolution of gene families encoding plant cell wall-degrading enzymes in longhorned beetles.</title>
        <authorList>
            <person name="Shin N.R."/>
            <person name="Okamura Y."/>
            <person name="Kirsch R."/>
            <person name="Pauchet Y."/>
        </authorList>
    </citation>
    <scope>NUCLEOTIDE SEQUENCE</scope>
    <source>
        <strain evidence="2">RBIC_L_NR</strain>
    </source>
</reference>
<dbReference type="SUPFAM" id="SSF51395">
    <property type="entry name" value="FMN-linked oxidoreductases"/>
    <property type="match status" value="1"/>
</dbReference>